<name>A0A0U2XG87_9BACL</name>
<dbReference type="PROSITE" id="PS51729">
    <property type="entry name" value="GNAT_YJDJ"/>
    <property type="match status" value="1"/>
</dbReference>
<dbReference type="Pfam" id="PF14542">
    <property type="entry name" value="Acetyltransf_CG"/>
    <property type="match status" value="1"/>
</dbReference>
<dbReference type="OrthoDB" id="9793389at2"/>
<accession>A0A0U2XG87</accession>
<gene>
    <name evidence="2" type="ORF">AUC31_07680</name>
</gene>
<dbReference type="PANTHER" id="PTHR31435">
    <property type="entry name" value="PROTEIN NATD1"/>
    <property type="match status" value="1"/>
</dbReference>
<reference evidence="2" key="1">
    <citation type="submission" date="2016-01" db="EMBL/GenBank/DDBJ databases">
        <title>Complete genome of Planococcus rifietoensis type strain M8.</title>
        <authorList>
            <person name="See-Too W.S."/>
        </authorList>
    </citation>
    <scope>NUCLEOTIDE SEQUENCE [LARGE SCALE GENOMIC DNA]</scope>
    <source>
        <strain evidence="2">M8</strain>
    </source>
</reference>
<dbReference type="SUPFAM" id="SSF55729">
    <property type="entry name" value="Acyl-CoA N-acyltransferases (Nat)"/>
    <property type="match status" value="1"/>
</dbReference>
<evidence type="ECO:0000313" key="3">
    <source>
        <dbReference type="Proteomes" id="UP000067683"/>
    </source>
</evidence>
<dbReference type="AlphaFoldDB" id="A0A0U2XG87"/>
<protein>
    <submittedName>
        <fullName evidence="2">Acetyltransferase</fullName>
    </submittedName>
</protein>
<dbReference type="RefSeq" id="WP_058381811.1">
    <property type="nucleotide sequence ID" value="NZ_CP013659.2"/>
</dbReference>
<dbReference type="Proteomes" id="UP000067683">
    <property type="component" value="Chromosome"/>
</dbReference>
<dbReference type="InterPro" id="IPR016181">
    <property type="entry name" value="Acyl_CoA_acyltransferase"/>
</dbReference>
<evidence type="ECO:0000259" key="1">
    <source>
        <dbReference type="PROSITE" id="PS51729"/>
    </source>
</evidence>
<proteinExistence type="predicted"/>
<dbReference type="PANTHER" id="PTHR31435:SF10">
    <property type="entry name" value="BSR4717 PROTEIN"/>
    <property type="match status" value="1"/>
</dbReference>
<organism evidence="2 3">
    <name type="scientific">Planococcus rifietoensis</name>
    <dbReference type="NCBI Taxonomy" id="200991"/>
    <lineage>
        <taxon>Bacteria</taxon>
        <taxon>Bacillati</taxon>
        <taxon>Bacillota</taxon>
        <taxon>Bacilli</taxon>
        <taxon>Bacillales</taxon>
        <taxon>Caryophanaceae</taxon>
        <taxon>Planococcus</taxon>
    </lineage>
</organism>
<dbReference type="GO" id="GO:0016740">
    <property type="term" value="F:transferase activity"/>
    <property type="evidence" value="ECO:0007669"/>
    <property type="project" value="UniProtKB-KW"/>
</dbReference>
<sequence>MELKFTELGHDEFAFRETDGETVKAEITWTQMADLMVMEYTYVEESLRNQGLAKKLVDHAAAYARENQFKMQPVCSYVAETFERSDEYNDVKA</sequence>
<feature type="domain" description="N-acetyltransferase" evidence="1">
    <location>
        <begin position="5"/>
        <end position="93"/>
    </location>
</feature>
<dbReference type="Gene3D" id="3.40.630.30">
    <property type="match status" value="1"/>
</dbReference>
<evidence type="ECO:0000313" key="2">
    <source>
        <dbReference type="EMBL" id="ALS75104.1"/>
    </source>
</evidence>
<keyword evidence="3" id="KW-1185">Reference proteome</keyword>
<dbReference type="KEGG" id="prt:AUC31_07680"/>
<dbReference type="EMBL" id="CP013659">
    <property type="protein sequence ID" value="ALS75104.1"/>
    <property type="molecule type" value="Genomic_DNA"/>
</dbReference>
<dbReference type="CDD" id="cd04301">
    <property type="entry name" value="NAT_SF"/>
    <property type="match status" value="1"/>
</dbReference>
<dbReference type="InterPro" id="IPR045057">
    <property type="entry name" value="Gcn5-rel_NAT"/>
</dbReference>
<dbReference type="InterPro" id="IPR031165">
    <property type="entry name" value="GNAT_YJDJ"/>
</dbReference>
<dbReference type="STRING" id="200991.AUC31_07680"/>